<dbReference type="InterPro" id="IPR036874">
    <property type="entry name" value="Carbonic_anhydrase_sf"/>
</dbReference>
<evidence type="ECO:0000256" key="6">
    <source>
        <dbReference type="ARBA" id="ARBA00048348"/>
    </source>
</evidence>
<evidence type="ECO:0000256" key="8">
    <source>
        <dbReference type="RuleBase" id="RU003956"/>
    </source>
</evidence>
<dbReference type="GO" id="GO:0004089">
    <property type="term" value="F:carbonate dehydratase activity"/>
    <property type="evidence" value="ECO:0007669"/>
    <property type="project" value="UniProtKB-UniRule"/>
</dbReference>
<evidence type="ECO:0000256" key="2">
    <source>
        <dbReference type="ARBA" id="ARBA00012925"/>
    </source>
</evidence>
<protein>
    <recommendedName>
        <fullName evidence="2 8">Carbonic anhydrase</fullName>
        <ecNumber evidence="2 8">4.2.1.1</ecNumber>
    </recommendedName>
    <alternativeName>
        <fullName evidence="8">Carbonate dehydratase</fullName>
    </alternativeName>
</protein>
<dbReference type="KEGG" id="gsl:Gasu_53700"/>
<dbReference type="PANTHER" id="PTHR11002:SF76">
    <property type="entry name" value="CARBONIC ANHYDRASE"/>
    <property type="match status" value="1"/>
</dbReference>
<dbReference type="InterPro" id="IPR001765">
    <property type="entry name" value="Carbonic_anhydrase"/>
</dbReference>
<evidence type="ECO:0000256" key="1">
    <source>
        <dbReference type="ARBA" id="ARBA00006217"/>
    </source>
</evidence>
<evidence type="ECO:0000256" key="4">
    <source>
        <dbReference type="ARBA" id="ARBA00022833"/>
    </source>
</evidence>
<dbReference type="GO" id="GO:0008270">
    <property type="term" value="F:zinc ion binding"/>
    <property type="evidence" value="ECO:0007669"/>
    <property type="project" value="UniProtKB-UniRule"/>
</dbReference>
<feature type="binding site" evidence="7">
    <location>
        <position position="118"/>
    </location>
    <ligand>
        <name>Zn(2+)</name>
        <dbReference type="ChEBI" id="CHEBI:29105"/>
    </ligand>
</feature>
<evidence type="ECO:0000313" key="9">
    <source>
        <dbReference type="EMBL" id="EME27033.1"/>
    </source>
</evidence>
<dbReference type="Pfam" id="PF00484">
    <property type="entry name" value="Pro_CA"/>
    <property type="match status" value="1"/>
</dbReference>
<comment type="function">
    <text evidence="8">Reversible hydration of carbon dioxide.</text>
</comment>
<organism evidence="9 10">
    <name type="scientific">Galdieria sulphuraria</name>
    <name type="common">Red alga</name>
    <dbReference type="NCBI Taxonomy" id="130081"/>
    <lineage>
        <taxon>Eukaryota</taxon>
        <taxon>Rhodophyta</taxon>
        <taxon>Bangiophyceae</taxon>
        <taxon>Galdieriales</taxon>
        <taxon>Galdieriaceae</taxon>
        <taxon>Galdieria</taxon>
    </lineage>
</organism>
<feature type="binding site" evidence="7">
    <location>
        <position position="172"/>
    </location>
    <ligand>
        <name>Zn(2+)</name>
        <dbReference type="ChEBI" id="CHEBI:29105"/>
    </ligand>
</feature>
<dbReference type="OrthoDB" id="5372at2759"/>
<dbReference type="OMA" id="NESQPEY"/>
<accession>M2XTP2</accession>
<dbReference type="STRING" id="130081.M2XTP2"/>
<evidence type="ECO:0000256" key="5">
    <source>
        <dbReference type="ARBA" id="ARBA00023239"/>
    </source>
</evidence>
<evidence type="ECO:0000313" key="10">
    <source>
        <dbReference type="Proteomes" id="UP000030680"/>
    </source>
</evidence>
<dbReference type="AlphaFoldDB" id="M2XTP2"/>
<dbReference type="PANTHER" id="PTHR11002">
    <property type="entry name" value="CARBONIC ANHYDRASE"/>
    <property type="match status" value="1"/>
</dbReference>
<gene>
    <name evidence="9" type="ORF">Gasu_53700</name>
</gene>
<dbReference type="Gramene" id="EME27033">
    <property type="protein sequence ID" value="EME27033"/>
    <property type="gene ID" value="Gasu_53700"/>
</dbReference>
<dbReference type="Proteomes" id="UP000030680">
    <property type="component" value="Unassembled WGS sequence"/>
</dbReference>
<feature type="binding site" evidence="7">
    <location>
        <position position="120"/>
    </location>
    <ligand>
        <name>Zn(2+)</name>
        <dbReference type="ChEBI" id="CHEBI:29105"/>
    </ligand>
</feature>
<feature type="binding site" evidence="7">
    <location>
        <position position="175"/>
    </location>
    <ligand>
        <name>Zn(2+)</name>
        <dbReference type="ChEBI" id="CHEBI:29105"/>
    </ligand>
</feature>
<dbReference type="RefSeq" id="XP_005703553.1">
    <property type="nucleotide sequence ID" value="XM_005703496.1"/>
</dbReference>
<reference evidence="10" key="1">
    <citation type="journal article" date="2013" name="Science">
        <title>Gene transfer from bacteria and archaea facilitated evolution of an extremophilic eukaryote.</title>
        <authorList>
            <person name="Schonknecht G."/>
            <person name="Chen W.H."/>
            <person name="Ternes C.M."/>
            <person name="Barbier G.G."/>
            <person name="Shrestha R.P."/>
            <person name="Stanke M."/>
            <person name="Brautigam A."/>
            <person name="Baker B.J."/>
            <person name="Banfield J.F."/>
            <person name="Garavito R.M."/>
            <person name="Carr K."/>
            <person name="Wilkerson C."/>
            <person name="Rensing S.A."/>
            <person name="Gagneul D."/>
            <person name="Dickenson N.E."/>
            <person name="Oesterhelt C."/>
            <person name="Lercher M.J."/>
            <person name="Weber A.P."/>
        </authorList>
    </citation>
    <scope>NUCLEOTIDE SEQUENCE [LARGE SCALE GENOMIC DNA]</scope>
    <source>
        <strain evidence="10">074W</strain>
    </source>
</reference>
<evidence type="ECO:0000256" key="3">
    <source>
        <dbReference type="ARBA" id="ARBA00022723"/>
    </source>
</evidence>
<proteinExistence type="inferred from homology"/>
<dbReference type="Gene3D" id="3.40.1050.10">
    <property type="entry name" value="Carbonic anhydrase"/>
    <property type="match status" value="1"/>
</dbReference>
<comment type="similarity">
    <text evidence="1 8">Belongs to the beta-class carbonic anhydrase family.</text>
</comment>
<dbReference type="GeneID" id="17085970"/>
<comment type="catalytic activity">
    <reaction evidence="6 8">
        <text>hydrogencarbonate + H(+) = CO2 + H2O</text>
        <dbReference type="Rhea" id="RHEA:10748"/>
        <dbReference type="ChEBI" id="CHEBI:15377"/>
        <dbReference type="ChEBI" id="CHEBI:15378"/>
        <dbReference type="ChEBI" id="CHEBI:16526"/>
        <dbReference type="ChEBI" id="CHEBI:17544"/>
        <dbReference type="EC" id="4.2.1.1"/>
    </reaction>
</comment>
<sequence length="279" mass="31334">MWSTPLWKTRIPAFITDTSFTSPFVFVSNRNHLVHRRYLLQTTPLNPSKLTMSQRTKTLIDRPKSMKYDAVLDFLLQKNQQFQRGVETGAILENESQPEYRQSLAHGGQKPIATIVTCCDSRVIPEVIFQQGFGKLFTVRTAGSLVSSPTVLGSIQFGVENFTTPLLMVMGHTECGAAITGWNMCHHEKHRIQQLSPALQSLIRPMEPLVEEIQSRYNNISISEASQHLAEAIAKDAVKTILKELPSLNQLQASHQLGIVSALYDLHQGNVVVLEKSWK</sequence>
<keyword evidence="10" id="KW-1185">Reference proteome</keyword>
<keyword evidence="5 8" id="KW-0456">Lyase</keyword>
<name>M2XTP2_GALSU</name>
<dbReference type="SUPFAM" id="SSF53056">
    <property type="entry name" value="beta-carbonic anhydrase, cab"/>
    <property type="match status" value="1"/>
</dbReference>
<evidence type="ECO:0000256" key="7">
    <source>
        <dbReference type="PIRSR" id="PIRSR601765-1"/>
    </source>
</evidence>
<keyword evidence="3 7" id="KW-0479">Metal-binding</keyword>
<dbReference type="EMBL" id="KB454538">
    <property type="protein sequence ID" value="EME27033.1"/>
    <property type="molecule type" value="Genomic_DNA"/>
</dbReference>
<dbReference type="SMART" id="SM00947">
    <property type="entry name" value="Pro_CA"/>
    <property type="match status" value="1"/>
</dbReference>
<dbReference type="EC" id="4.2.1.1" evidence="2 8"/>
<comment type="cofactor">
    <cofactor evidence="7">
        <name>Zn(2+)</name>
        <dbReference type="ChEBI" id="CHEBI:29105"/>
    </cofactor>
    <text evidence="7">Binds 1 zinc ion per subunit.</text>
</comment>
<keyword evidence="4 7" id="KW-0862">Zinc</keyword>